<dbReference type="AlphaFoldDB" id="A0A8H5US11"/>
<organism evidence="2 3">
    <name type="scientific">Fusarium pseudocircinatum</name>
    <dbReference type="NCBI Taxonomy" id="56676"/>
    <lineage>
        <taxon>Eukaryota</taxon>
        <taxon>Fungi</taxon>
        <taxon>Dikarya</taxon>
        <taxon>Ascomycota</taxon>
        <taxon>Pezizomycotina</taxon>
        <taxon>Sordariomycetes</taxon>
        <taxon>Hypocreomycetidae</taxon>
        <taxon>Hypocreales</taxon>
        <taxon>Nectriaceae</taxon>
        <taxon>Fusarium</taxon>
        <taxon>Fusarium fujikuroi species complex</taxon>
    </lineage>
</organism>
<evidence type="ECO:0000313" key="2">
    <source>
        <dbReference type="EMBL" id="KAF5597256.1"/>
    </source>
</evidence>
<dbReference type="OrthoDB" id="5059038at2759"/>
<feature type="region of interest" description="Disordered" evidence="1">
    <location>
        <begin position="27"/>
        <end position="49"/>
    </location>
</feature>
<proteinExistence type="predicted"/>
<evidence type="ECO:0000313" key="3">
    <source>
        <dbReference type="Proteomes" id="UP000546213"/>
    </source>
</evidence>
<gene>
    <name evidence="2" type="ORF">FPCIR_3683</name>
</gene>
<keyword evidence="3" id="KW-1185">Reference proteome</keyword>
<dbReference type="EMBL" id="JAAOAS010000077">
    <property type="protein sequence ID" value="KAF5597256.1"/>
    <property type="molecule type" value="Genomic_DNA"/>
</dbReference>
<evidence type="ECO:0000256" key="1">
    <source>
        <dbReference type="SAM" id="MobiDB-lite"/>
    </source>
</evidence>
<sequence>MIRIQVTEAACPVVPSLVPRAQVLSSVQNDDNGADSDKSNSTDSLGTTGVDDWEYCPSLLEAQKYDSRESSRDEGRHGRKSRRVSKSFLATTSALIFANLKWMMAQRKETMLQCVEEKHGKRLFWLSRTVSAYACSAACERQGGSSREVREPLPPRSEIGLQAFAIV</sequence>
<comment type="caution">
    <text evidence="2">The sequence shown here is derived from an EMBL/GenBank/DDBJ whole genome shotgun (WGS) entry which is preliminary data.</text>
</comment>
<name>A0A8H5US11_9HYPO</name>
<feature type="compositionally biased region" description="Basic and acidic residues" evidence="1">
    <location>
        <begin position="64"/>
        <end position="76"/>
    </location>
</feature>
<feature type="region of interest" description="Disordered" evidence="1">
    <location>
        <begin position="64"/>
        <end position="83"/>
    </location>
</feature>
<accession>A0A8H5US11</accession>
<protein>
    <submittedName>
        <fullName evidence="2">Uncharacterized protein</fullName>
    </submittedName>
</protein>
<reference evidence="2 3" key="1">
    <citation type="submission" date="2020-05" db="EMBL/GenBank/DDBJ databases">
        <title>Identification and distribution of gene clusters putatively required for synthesis of sphingolipid metabolism inhibitors in phylogenetically diverse species of the filamentous fungus Fusarium.</title>
        <authorList>
            <person name="Kim H.-S."/>
            <person name="Busman M."/>
            <person name="Brown D.W."/>
            <person name="Divon H."/>
            <person name="Uhlig S."/>
            <person name="Proctor R.H."/>
        </authorList>
    </citation>
    <scope>NUCLEOTIDE SEQUENCE [LARGE SCALE GENOMIC DNA]</scope>
    <source>
        <strain evidence="2 3">NRRL 36939</strain>
    </source>
</reference>
<dbReference type="Proteomes" id="UP000546213">
    <property type="component" value="Unassembled WGS sequence"/>
</dbReference>